<feature type="region of interest" description="Disordered" evidence="1">
    <location>
        <begin position="1"/>
        <end position="32"/>
    </location>
</feature>
<feature type="compositionally biased region" description="Basic and acidic residues" evidence="1">
    <location>
        <begin position="9"/>
        <end position="24"/>
    </location>
</feature>
<sequence length="32" mass="3549">MQSWRGAHHRGDSAAEAGLTEKLHKNCKWTAA</sequence>
<gene>
    <name evidence="2" type="ORF">JMJ77_015148</name>
</gene>
<dbReference type="Proteomes" id="UP000699042">
    <property type="component" value="Unassembled WGS sequence"/>
</dbReference>
<keyword evidence="3" id="KW-1185">Reference proteome</keyword>
<proteinExistence type="predicted"/>
<dbReference type="AlphaFoldDB" id="A0A9P7UA77"/>
<evidence type="ECO:0000256" key="1">
    <source>
        <dbReference type="SAM" id="MobiDB-lite"/>
    </source>
</evidence>
<name>A0A9P7UA77_9PEZI</name>
<reference evidence="2" key="1">
    <citation type="submission" date="2021-05" db="EMBL/GenBank/DDBJ databases">
        <title>Comparative genomics of three Colletotrichum scovillei strains and genetic complementation revealed genes involved fungal growth and virulence on chili pepper.</title>
        <authorList>
            <person name="Hsieh D.-K."/>
            <person name="Chuang S.-C."/>
            <person name="Chen C.-Y."/>
            <person name="Chao Y.-T."/>
            <person name="Lu M.-Y.J."/>
            <person name="Lee M.-H."/>
            <person name="Shih M.-C."/>
        </authorList>
    </citation>
    <scope>NUCLEOTIDE SEQUENCE</scope>
    <source>
        <strain evidence="2">Coll-153</strain>
    </source>
</reference>
<accession>A0A9P7UA77</accession>
<protein>
    <submittedName>
        <fullName evidence="2">Uncharacterized protein</fullName>
    </submittedName>
</protein>
<evidence type="ECO:0000313" key="3">
    <source>
        <dbReference type="Proteomes" id="UP000699042"/>
    </source>
</evidence>
<evidence type="ECO:0000313" key="2">
    <source>
        <dbReference type="EMBL" id="KAG7046931.1"/>
    </source>
</evidence>
<organism evidence="2 3">
    <name type="scientific">Colletotrichum scovillei</name>
    <dbReference type="NCBI Taxonomy" id="1209932"/>
    <lineage>
        <taxon>Eukaryota</taxon>
        <taxon>Fungi</taxon>
        <taxon>Dikarya</taxon>
        <taxon>Ascomycota</taxon>
        <taxon>Pezizomycotina</taxon>
        <taxon>Sordariomycetes</taxon>
        <taxon>Hypocreomycetidae</taxon>
        <taxon>Glomerellales</taxon>
        <taxon>Glomerellaceae</taxon>
        <taxon>Colletotrichum</taxon>
        <taxon>Colletotrichum acutatum species complex</taxon>
    </lineage>
</organism>
<comment type="caution">
    <text evidence="2">The sequence shown here is derived from an EMBL/GenBank/DDBJ whole genome shotgun (WGS) entry which is preliminary data.</text>
</comment>
<dbReference type="EMBL" id="JAESDN010000008">
    <property type="protein sequence ID" value="KAG7046931.1"/>
    <property type="molecule type" value="Genomic_DNA"/>
</dbReference>